<dbReference type="InterPro" id="IPR045768">
    <property type="entry name" value="SpoIIE_N"/>
</dbReference>
<feature type="transmembrane region" description="Helical" evidence="2">
    <location>
        <begin position="202"/>
        <end position="222"/>
    </location>
</feature>
<dbReference type="PANTHER" id="PTHR43156:SF2">
    <property type="entry name" value="STAGE II SPORULATION PROTEIN E"/>
    <property type="match status" value="1"/>
</dbReference>
<dbReference type="InterPro" id="IPR036457">
    <property type="entry name" value="PPM-type-like_dom_sf"/>
</dbReference>
<dbReference type="AlphaFoldDB" id="A0A517E181"/>
<evidence type="ECO:0000313" key="5">
    <source>
        <dbReference type="Proteomes" id="UP000320776"/>
    </source>
</evidence>
<keyword evidence="2" id="KW-1133">Transmembrane helix</keyword>
<evidence type="ECO:0000259" key="3">
    <source>
        <dbReference type="SMART" id="SM00331"/>
    </source>
</evidence>
<name>A0A517E181_9FIRM</name>
<evidence type="ECO:0000256" key="1">
    <source>
        <dbReference type="ARBA" id="ARBA00022801"/>
    </source>
</evidence>
<evidence type="ECO:0000313" key="4">
    <source>
        <dbReference type="EMBL" id="QDR83362.1"/>
    </source>
</evidence>
<reference evidence="4 5" key="1">
    <citation type="submission" date="2019-02" db="EMBL/GenBank/DDBJ databases">
        <title>Closed genome of Sporomusa termitida DSM 4440.</title>
        <authorList>
            <person name="Poehlein A."/>
            <person name="Daniel R."/>
        </authorList>
    </citation>
    <scope>NUCLEOTIDE SEQUENCE [LARGE SCALE GENOMIC DNA]</scope>
    <source>
        <strain evidence="4 5">DSM 4440</strain>
    </source>
</reference>
<dbReference type="Gene3D" id="3.60.40.10">
    <property type="entry name" value="PPM-type phosphatase domain"/>
    <property type="match status" value="1"/>
</dbReference>
<dbReference type="SMART" id="SM00331">
    <property type="entry name" value="PP2C_SIG"/>
    <property type="match status" value="1"/>
</dbReference>
<feature type="transmembrane region" description="Helical" evidence="2">
    <location>
        <begin position="265"/>
        <end position="282"/>
    </location>
</feature>
<feature type="transmembrane region" description="Helical" evidence="2">
    <location>
        <begin position="165"/>
        <end position="190"/>
    </location>
</feature>
<feature type="domain" description="PPM-type phosphatase" evidence="3">
    <location>
        <begin position="599"/>
        <end position="810"/>
    </location>
</feature>
<feature type="transmembrane region" description="Helical" evidence="2">
    <location>
        <begin position="138"/>
        <end position="159"/>
    </location>
</feature>
<dbReference type="RefSeq" id="WP_144352650.1">
    <property type="nucleotide sequence ID" value="NZ_CP036259.1"/>
</dbReference>
<dbReference type="NCBIfam" id="TIGR02865">
    <property type="entry name" value="spore_II_E"/>
    <property type="match status" value="1"/>
</dbReference>
<dbReference type="EMBL" id="CP036259">
    <property type="protein sequence ID" value="QDR83362.1"/>
    <property type="molecule type" value="Genomic_DNA"/>
</dbReference>
<keyword evidence="2" id="KW-0812">Transmembrane</keyword>
<dbReference type="OrthoDB" id="9763774at2"/>
<dbReference type="GO" id="GO:0004722">
    <property type="term" value="F:protein serine/threonine phosphatase activity"/>
    <property type="evidence" value="ECO:0007669"/>
    <property type="project" value="UniProtKB-EC"/>
</dbReference>
<dbReference type="Pfam" id="PF19732">
    <property type="entry name" value="SpoIIE_N"/>
    <property type="match status" value="1"/>
</dbReference>
<dbReference type="EC" id="3.1.3.16" evidence="4"/>
<dbReference type="SUPFAM" id="SSF81606">
    <property type="entry name" value="PP2C-like"/>
    <property type="match status" value="1"/>
</dbReference>
<keyword evidence="1 4" id="KW-0378">Hydrolase</keyword>
<keyword evidence="2" id="KW-0472">Membrane</keyword>
<dbReference type="InterPro" id="IPR001932">
    <property type="entry name" value="PPM-type_phosphatase-like_dom"/>
</dbReference>
<feature type="transmembrane region" description="Helical" evidence="2">
    <location>
        <begin position="59"/>
        <end position="85"/>
    </location>
</feature>
<accession>A0A517E181</accession>
<dbReference type="InterPro" id="IPR014221">
    <property type="entry name" value="SpoII_E"/>
</dbReference>
<keyword evidence="5" id="KW-1185">Reference proteome</keyword>
<protein>
    <submittedName>
        <fullName evidence="4">Stage II sporulation protein E</fullName>
        <ecNumber evidence="4">3.1.3.16</ecNumber>
    </submittedName>
</protein>
<feature type="transmembrane region" description="Helical" evidence="2">
    <location>
        <begin position="288"/>
        <end position="305"/>
    </location>
</feature>
<feature type="transmembrane region" description="Helical" evidence="2">
    <location>
        <begin position="97"/>
        <end position="117"/>
    </location>
</feature>
<organism evidence="4 5">
    <name type="scientific">Sporomusa termitida</name>
    <dbReference type="NCBI Taxonomy" id="2377"/>
    <lineage>
        <taxon>Bacteria</taxon>
        <taxon>Bacillati</taxon>
        <taxon>Bacillota</taxon>
        <taxon>Negativicutes</taxon>
        <taxon>Selenomonadales</taxon>
        <taxon>Sporomusaceae</taxon>
        <taxon>Sporomusa</taxon>
    </lineage>
</organism>
<proteinExistence type="predicted"/>
<dbReference type="Proteomes" id="UP000320776">
    <property type="component" value="Chromosome"/>
</dbReference>
<feature type="transmembrane region" description="Helical" evidence="2">
    <location>
        <begin position="234"/>
        <end position="258"/>
    </location>
</feature>
<evidence type="ECO:0000256" key="2">
    <source>
        <dbReference type="SAM" id="Phobius"/>
    </source>
</evidence>
<dbReference type="Pfam" id="PF07228">
    <property type="entry name" value="SpoIIE"/>
    <property type="match status" value="1"/>
</dbReference>
<sequence length="818" mass="87753">MPKVSIITLPEEMLQAPPVRQPADSVPEDKPGFPWREFFDWIRLSLRALFHQDNLPVNLLALLIGRVSLMGEIAPFGLALFAAIAGLARERAAAAGVWALAGVISAGFYQEGIIYLLSMLLYWRLSDKLSRYERKVQAIPLFMFGCVFLSGMALTSLGASSLYGTMLVVFDATLCMILVFVFQYGAPLFLHNKIHQAGAENLICGIIMLAIAVAGLGSLTIYDFSVRNIAGSLIAMTLAFSGGSGLGASVGIITGLVVGLSDGDAASAIAMYALAGMLGGLFREMGKAAVLLGFILGSAIAVLYFGQPGELLLAMGEAAVAGAAFMLVPAARMSQWREPCIDQAGSAEAVRQTINNAVDKLTNIADIFKDLSGVFDSGSMNDSAAYSAKLKDRQLSQLLSAVGESICGPCERRGQCWDRDFYQTYQAMLDMLAWAEAGKLKAEAIPGIIRDTCINRQELVALISQVAESNRTHWYWHRKLTECRQVAVEQMKATGDIIGNLAQELKKGPQTDAEVAGMLAERAAVLGCPLSRVRVIGERGKVTVEAHKAVCDGTRECVNTVLPLTANLLQEKMALQAECGSRIRHKTCRLTMELGERYFVETGMATVPKETGGISGDTCIAQPVGRGRTALILSDGMGSGDAAASGSGHAVKFLQQLLAAGFEVDTAIKTVNSMLLIKMPGDMFATVDMAVVDTFTGETEFLKVGSAPSYIKRVREVTTINPAAPPMGILENVEIEPVRRVLAPGDIIVMVSDGMIDAARSSERETWVANFLRRIGSERPQDIAERLLKQAIDLAGGVAKDDMAVLVARVAERPELVQ</sequence>
<dbReference type="PANTHER" id="PTHR43156">
    <property type="entry name" value="STAGE II SPORULATION PROTEIN E-RELATED"/>
    <property type="match status" value="1"/>
</dbReference>
<dbReference type="KEGG" id="sted:SPTER_48460"/>
<dbReference type="InterPro" id="IPR052016">
    <property type="entry name" value="Bact_Sigma-Reg"/>
</dbReference>
<gene>
    <name evidence="4" type="primary">spoIIE</name>
    <name evidence="4" type="ORF">SPTER_48460</name>
</gene>